<dbReference type="PANTHER" id="PTHR12832:SF11">
    <property type="entry name" value="LD23868P"/>
    <property type="match status" value="1"/>
</dbReference>
<feature type="compositionally biased region" description="Low complexity" evidence="2">
    <location>
        <begin position="75"/>
        <end position="91"/>
    </location>
</feature>
<dbReference type="Proteomes" id="UP000242525">
    <property type="component" value="Unassembled WGS sequence"/>
</dbReference>
<protein>
    <submittedName>
        <fullName evidence="3">Similar to Saccharomyces cerevisiae YDR006C SOK1 Protein whose overexpression suppresses the growth defect of mutants lacking protein kinase A activity</fullName>
    </submittedName>
</protein>
<evidence type="ECO:0000256" key="1">
    <source>
        <dbReference type="ARBA" id="ARBA00010954"/>
    </source>
</evidence>
<feature type="compositionally biased region" description="Low complexity" evidence="2">
    <location>
        <begin position="1"/>
        <end position="18"/>
    </location>
</feature>
<reference evidence="3" key="1">
    <citation type="submission" date="2014-03" db="EMBL/GenBank/DDBJ databases">
        <authorList>
            <person name="Casaregola S."/>
        </authorList>
    </citation>
    <scope>NUCLEOTIDE SEQUENCE [LARGE SCALE GENOMIC DNA]</scope>
    <source>
        <strain evidence="3">CLIB 918</strain>
    </source>
</reference>
<dbReference type="AlphaFoldDB" id="A0A0J9XHC7"/>
<dbReference type="GO" id="GO:0010737">
    <property type="term" value="P:protein kinase A signaling"/>
    <property type="evidence" value="ECO:0007669"/>
    <property type="project" value="TreeGrafter"/>
</dbReference>
<feature type="region of interest" description="Disordered" evidence="2">
    <location>
        <begin position="75"/>
        <end position="103"/>
    </location>
</feature>
<feature type="compositionally biased region" description="Low complexity" evidence="2">
    <location>
        <begin position="681"/>
        <end position="702"/>
    </location>
</feature>
<feature type="region of interest" description="Disordered" evidence="2">
    <location>
        <begin position="672"/>
        <end position="729"/>
    </location>
</feature>
<evidence type="ECO:0000313" key="3">
    <source>
        <dbReference type="EMBL" id="CDO56798.1"/>
    </source>
</evidence>
<keyword evidence="4" id="KW-1185">Reference proteome</keyword>
<name>A0A0J9XHC7_GEOCN</name>
<feature type="compositionally biased region" description="Polar residues" evidence="2">
    <location>
        <begin position="712"/>
        <end position="729"/>
    </location>
</feature>
<accession>A0A0J9XHC7</accession>
<gene>
    <name evidence="3" type="ORF">BN980_GECA17s00186g</name>
</gene>
<organism evidence="3 4">
    <name type="scientific">Geotrichum candidum</name>
    <name type="common">Oospora lactis</name>
    <name type="synonym">Dipodascus geotrichum</name>
    <dbReference type="NCBI Taxonomy" id="1173061"/>
    <lineage>
        <taxon>Eukaryota</taxon>
        <taxon>Fungi</taxon>
        <taxon>Dikarya</taxon>
        <taxon>Ascomycota</taxon>
        <taxon>Saccharomycotina</taxon>
        <taxon>Dipodascomycetes</taxon>
        <taxon>Dipodascales</taxon>
        <taxon>Dipodascaceae</taxon>
        <taxon>Geotrichum</taxon>
    </lineage>
</organism>
<dbReference type="InterPro" id="IPR008862">
    <property type="entry name" value="Tcp11"/>
</dbReference>
<keyword evidence="3" id="KW-0808">Transferase</keyword>
<evidence type="ECO:0000313" key="4">
    <source>
        <dbReference type="Proteomes" id="UP000242525"/>
    </source>
</evidence>
<proteinExistence type="inferred from homology"/>
<feature type="region of interest" description="Disordered" evidence="2">
    <location>
        <begin position="1"/>
        <end position="35"/>
    </location>
</feature>
<dbReference type="Pfam" id="PF05794">
    <property type="entry name" value="Tcp11"/>
    <property type="match status" value="1"/>
</dbReference>
<dbReference type="GO" id="GO:0016301">
    <property type="term" value="F:kinase activity"/>
    <property type="evidence" value="ECO:0007669"/>
    <property type="project" value="UniProtKB-KW"/>
</dbReference>
<dbReference type="PANTHER" id="PTHR12832">
    <property type="entry name" value="TESTIS-SPECIFIC PROTEIN PBS13 T-COMPLEX 11"/>
    <property type="match status" value="1"/>
</dbReference>
<dbReference type="EMBL" id="CCBN010000017">
    <property type="protein sequence ID" value="CDO56798.1"/>
    <property type="molecule type" value="Genomic_DNA"/>
</dbReference>
<comment type="caution">
    <text evidence="3">The sequence shown here is derived from an EMBL/GenBank/DDBJ whole genome shotgun (WGS) entry which is preliminary data.</text>
</comment>
<comment type="similarity">
    <text evidence="1">Belongs to the TCP11 family.</text>
</comment>
<feature type="compositionally biased region" description="Basic residues" evidence="2">
    <location>
        <begin position="92"/>
        <end position="103"/>
    </location>
</feature>
<sequence length="729" mass="80928">MNSNSNNSNTNPTNNTNPLIDASNKPAVPPAAPATHQLVDSSKPAICLAFPSTLSPPMSPLIPEFLHNSITTNTNSSTSTIASSTPSASIKISKKPSHHKLRSRSLPNLFYNNTTQSLSITNTIHHHHHHANPYRQRKHVNTQKKGSLVFSRTSSPLLLHSTPFLPATSPAPFVYDLSMPIELMPPVNTTSLKEIDLQEIFKNPQLRHDIVFDPQLQFRPNLDGERGKRKRASTEKYWETIVSELAVIAKNSNSSLSPFMALPASSKLPYLFLSMRDILDSLLPAKDREAVDSILDPELLLRQLQHCALDFVALAQWLSSVFKAHCAPMRDTWVDQMVSRIESGVTTQSPRRIVEGLRMIFAILEAMKLDVANHQIRTLRPVLVDTAIEFEQGYYSQIIEKGKFNLEDSLVWHNKNLVKTKDLNKTTNESHRYAFCMGLVNLLSCASDDLVTEFPSTFGFDYTRLADFRAEVRQIVCMHLCVTLFQQLVSGQLSKMTTVPVLEKRGMMNSAMGACDELKQAVVAIIADAYGNTKWTKNTSTVALEIAKRVEKITKKEPSVIPESGLIDMATSWLSKHLQPRSPIYKLIEGKVTKSLAEICARSMNELANLEQTPSLSNAFTCSEADAGQQQSKTSVEVAWKKEIETLVSKVLVLIRFHWGVFGHYYVASSNTTEEASERPSATGMAMASKSGASSQQQQRLQQHSKNDDSKPNASTGSSSADNKITQSL</sequence>
<evidence type="ECO:0000256" key="2">
    <source>
        <dbReference type="SAM" id="MobiDB-lite"/>
    </source>
</evidence>
<keyword evidence="3" id="KW-0418">Kinase</keyword>
<dbReference type="OrthoDB" id="276323at2759"/>